<dbReference type="InParanoid" id="A0A1V8SHN1"/>
<dbReference type="AlphaFoldDB" id="A0A1V8SHN1"/>
<proteinExistence type="predicted"/>
<feature type="region of interest" description="Disordered" evidence="1">
    <location>
        <begin position="209"/>
        <end position="239"/>
    </location>
</feature>
<dbReference type="OrthoDB" id="6359816at2759"/>
<dbReference type="EMBL" id="NAJO01000045">
    <property type="protein sequence ID" value="OQN98589.1"/>
    <property type="molecule type" value="Genomic_DNA"/>
</dbReference>
<dbReference type="SUPFAM" id="SSF54695">
    <property type="entry name" value="POZ domain"/>
    <property type="match status" value="1"/>
</dbReference>
<feature type="compositionally biased region" description="Basic and acidic residues" evidence="1">
    <location>
        <begin position="212"/>
        <end position="231"/>
    </location>
</feature>
<gene>
    <name evidence="3" type="ORF">B0A48_15852</name>
</gene>
<sequence>MDQFADFSITSAWCSQTESFPVHRSVLSSHSCKLRAAIEACTTGELTIQHDALVVKALLQCLYTGNYALVPQPKRGFSARYHANVYALAFDYDLTQVMATALFKFGRSAAVSWDHVGFVHAIQRAYEDKDDATVAIRKKLVQVVADCAVELYDTANHSREFVATVQKYGTFAADLNAALVKKVRRLLSLPVEVEAKAAEGEFTTTRNKAAGIKRDADSMRDDKAEVKHDGSDSPPTKKLKVILRMKPSSLAKLAAT</sequence>
<reference evidence="4" key="1">
    <citation type="submission" date="2017-03" db="EMBL/GenBank/DDBJ databases">
        <title>Genomes of endolithic fungi from Antarctica.</title>
        <authorList>
            <person name="Coleine C."/>
            <person name="Masonjones S."/>
            <person name="Stajich J.E."/>
        </authorList>
    </citation>
    <scope>NUCLEOTIDE SEQUENCE [LARGE SCALE GENOMIC DNA]</scope>
    <source>
        <strain evidence="4">CCFEE 5527</strain>
    </source>
</reference>
<evidence type="ECO:0000313" key="4">
    <source>
        <dbReference type="Proteomes" id="UP000192596"/>
    </source>
</evidence>
<dbReference type="PANTHER" id="PTHR47843">
    <property type="entry name" value="BTB DOMAIN-CONTAINING PROTEIN-RELATED"/>
    <property type="match status" value="1"/>
</dbReference>
<dbReference type="CDD" id="cd18186">
    <property type="entry name" value="BTB_POZ_ZBTB_KLHL-like"/>
    <property type="match status" value="1"/>
</dbReference>
<comment type="caution">
    <text evidence="3">The sequence shown here is derived from an EMBL/GenBank/DDBJ whole genome shotgun (WGS) entry which is preliminary data.</text>
</comment>
<name>A0A1V8SHN1_9PEZI</name>
<protein>
    <recommendedName>
        <fullName evidence="2">BTB domain-containing protein</fullName>
    </recommendedName>
</protein>
<dbReference type="PANTHER" id="PTHR47843:SF5">
    <property type="entry name" value="BTB_POZ DOMAIN PROTEIN"/>
    <property type="match status" value="1"/>
</dbReference>
<dbReference type="InterPro" id="IPR011333">
    <property type="entry name" value="SKP1/BTB/POZ_sf"/>
</dbReference>
<evidence type="ECO:0000313" key="3">
    <source>
        <dbReference type="EMBL" id="OQN98589.1"/>
    </source>
</evidence>
<dbReference type="PROSITE" id="PS50097">
    <property type="entry name" value="BTB"/>
    <property type="match status" value="1"/>
</dbReference>
<dbReference type="Pfam" id="PF00651">
    <property type="entry name" value="BTB"/>
    <property type="match status" value="1"/>
</dbReference>
<keyword evidence="4" id="KW-1185">Reference proteome</keyword>
<dbReference type="Gene3D" id="3.30.710.10">
    <property type="entry name" value="Potassium Channel Kv1.1, Chain A"/>
    <property type="match status" value="1"/>
</dbReference>
<dbReference type="Proteomes" id="UP000192596">
    <property type="component" value="Unassembled WGS sequence"/>
</dbReference>
<evidence type="ECO:0000256" key="1">
    <source>
        <dbReference type="SAM" id="MobiDB-lite"/>
    </source>
</evidence>
<dbReference type="InterPro" id="IPR000210">
    <property type="entry name" value="BTB/POZ_dom"/>
</dbReference>
<accession>A0A1V8SHN1</accession>
<organism evidence="3 4">
    <name type="scientific">Cryoendolithus antarcticus</name>
    <dbReference type="NCBI Taxonomy" id="1507870"/>
    <lineage>
        <taxon>Eukaryota</taxon>
        <taxon>Fungi</taxon>
        <taxon>Dikarya</taxon>
        <taxon>Ascomycota</taxon>
        <taxon>Pezizomycotina</taxon>
        <taxon>Dothideomycetes</taxon>
        <taxon>Dothideomycetidae</taxon>
        <taxon>Cladosporiales</taxon>
        <taxon>Cladosporiaceae</taxon>
        <taxon>Cryoendolithus</taxon>
    </lineage>
</organism>
<evidence type="ECO:0000259" key="2">
    <source>
        <dbReference type="PROSITE" id="PS50097"/>
    </source>
</evidence>
<feature type="domain" description="BTB" evidence="2">
    <location>
        <begin position="5"/>
        <end position="71"/>
    </location>
</feature>